<dbReference type="SUPFAM" id="SSF81324">
    <property type="entry name" value="Voltage-gated potassium channels"/>
    <property type="match status" value="1"/>
</dbReference>
<evidence type="ECO:0000256" key="1">
    <source>
        <dbReference type="SAM" id="MobiDB-lite"/>
    </source>
</evidence>
<sequence>MVPTMSGAPTPDRRSRRRLRRLALLRPLLIAVVLVVVYYLWPANARRSTATLAPVVLIIAVLVGLLMWQVRAISMSRAPRLRAVEALATSIPLFVVLFAGFYANLSAYEPESFTEQLDRTDALYFTVTTLATVGFGDITAVTETARVAVTVQMVSGLVLLGVGVKVVLGAAESGVRRAGLPAGWLPMAGAGAPDVVGRPDVVDGPDDVAARDDAHPRQGEGGRADDGGAT</sequence>
<evidence type="ECO:0000256" key="2">
    <source>
        <dbReference type="SAM" id="Phobius"/>
    </source>
</evidence>
<feature type="transmembrane region" description="Helical" evidence="2">
    <location>
        <begin position="122"/>
        <end position="140"/>
    </location>
</feature>
<evidence type="ECO:0000313" key="4">
    <source>
        <dbReference type="EMBL" id="PFG41013.1"/>
    </source>
</evidence>
<comment type="caution">
    <text evidence="4">The sequence shown here is derived from an EMBL/GenBank/DDBJ whole genome shotgun (WGS) entry which is preliminary data.</text>
</comment>
<gene>
    <name evidence="4" type="ORF">ATJ97_3558</name>
</gene>
<organism evidence="4 5">
    <name type="scientific">Georgenia soli</name>
    <dbReference type="NCBI Taxonomy" id="638953"/>
    <lineage>
        <taxon>Bacteria</taxon>
        <taxon>Bacillati</taxon>
        <taxon>Actinomycetota</taxon>
        <taxon>Actinomycetes</taxon>
        <taxon>Micrococcales</taxon>
        <taxon>Bogoriellaceae</taxon>
        <taxon>Georgenia</taxon>
    </lineage>
</organism>
<feature type="transmembrane region" description="Helical" evidence="2">
    <location>
        <begin position="83"/>
        <end position="102"/>
    </location>
</feature>
<evidence type="ECO:0000259" key="3">
    <source>
        <dbReference type="Pfam" id="PF07885"/>
    </source>
</evidence>
<dbReference type="OrthoDB" id="9799090at2"/>
<evidence type="ECO:0000313" key="5">
    <source>
        <dbReference type="Proteomes" id="UP000222106"/>
    </source>
</evidence>
<feature type="domain" description="Potassium channel" evidence="3">
    <location>
        <begin position="93"/>
        <end position="167"/>
    </location>
</feature>
<dbReference type="AlphaFoldDB" id="A0A2A9EQG5"/>
<feature type="transmembrane region" description="Helical" evidence="2">
    <location>
        <begin position="23"/>
        <end position="41"/>
    </location>
</feature>
<reference evidence="4 5" key="1">
    <citation type="submission" date="2017-10" db="EMBL/GenBank/DDBJ databases">
        <title>Sequencing the genomes of 1000 actinobacteria strains.</title>
        <authorList>
            <person name="Klenk H.-P."/>
        </authorList>
    </citation>
    <scope>NUCLEOTIDE SEQUENCE [LARGE SCALE GENOMIC DNA]</scope>
    <source>
        <strain evidence="4 5">DSM 21838</strain>
    </source>
</reference>
<feature type="transmembrane region" description="Helical" evidence="2">
    <location>
        <begin position="147"/>
        <end position="168"/>
    </location>
</feature>
<feature type="compositionally biased region" description="Basic and acidic residues" evidence="1">
    <location>
        <begin position="208"/>
        <end position="230"/>
    </location>
</feature>
<accession>A0A2A9EQG5</accession>
<dbReference type="Gene3D" id="1.10.287.70">
    <property type="match status" value="1"/>
</dbReference>
<dbReference type="Pfam" id="PF07885">
    <property type="entry name" value="Ion_trans_2"/>
    <property type="match status" value="1"/>
</dbReference>
<name>A0A2A9EQG5_9MICO</name>
<keyword evidence="2" id="KW-0812">Transmembrane</keyword>
<dbReference type="InterPro" id="IPR013099">
    <property type="entry name" value="K_chnl_dom"/>
</dbReference>
<keyword evidence="2" id="KW-1133">Transmembrane helix</keyword>
<keyword evidence="5" id="KW-1185">Reference proteome</keyword>
<dbReference type="EMBL" id="PDJI01000004">
    <property type="protein sequence ID" value="PFG41013.1"/>
    <property type="molecule type" value="Genomic_DNA"/>
</dbReference>
<protein>
    <submittedName>
        <fullName evidence="4">Ion channel</fullName>
    </submittedName>
</protein>
<proteinExistence type="predicted"/>
<feature type="region of interest" description="Disordered" evidence="1">
    <location>
        <begin position="195"/>
        <end position="230"/>
    </location>
</feature>
<dbReference type="Proteomes" id="UP000222106">
    <property type="component" value="Unassembled WGS sequence"/>
</dbReference>
<keyword evidence="2" id="KW-0472">Membrane</keyword>
<feature type="transmembrane region" description="Helical" evidence="2">
    <location>
        <begin position="53"/>
        <end position="71"/>
    </location>
</feature>